<name>A0ABP1QC26_9HEXA</name>
<keyword evidence="3" id="KW-1185">Reference proteome</keyword>
<dbReference type="PRINTS" id="PR00180">
    <property type="entry name" value="CRETINALDHBP"/>
</dbReference>
<evidence type="ECO:0000313" key="2">
    <source>
        <dbReference type="EMBL" id="CAL8097777.1"/>
    </source>
</evidence>
<dbReference type="PANTHER" id="PTHR10174:SF130">
    <property type="entry name" value="ALPHA-TOCOPHEROL TRANSFER PROTEIN-LIKE"/>
    <property type="match status" value="1"/>
</dbReference>
<dbReference type="Gene3D" id="3.40.525.10">
    <property type="entry name" value="CRAL-TRIO lipid binding domain"/>
    <property type="match status" value="1"/>
</dbReference>
<gene>
    <name evidence="2" type="ORF">ODALV1_LOCUS9739</name>
</gene>
<comment type="caution">
    <text evidence="2">The sequence shown here is derived from an EMBL/GenBank/DDBJ whole genome shotgun (WGS) entry which is preliminary data.</text>
</comment>
<dbReference type="Pfam" id="PF00650">
    <property type="entry name" value="CRAL_TRIO"/>
    <property type="match status" value="1"/>
</dbReference>
<feature type="domain" description="CRAL-TRIO" evidence="1">
    <location>
        <begin position="85"/>
        <end position="247"/>
    </location>
</feature>
<organism evidence="2 3">
    <name type="scientific">Orchesella dallaii</name>
    <dbReference type="NCBI Taxonomy" id="48710"/>
    <lineage>
        <taxon>Eukaryota</taxon>
        <taxon>Metazoa</taxon>
        <taxon>Ecdysozoa</taxon>
        <taxon>Arthropoda</taxon>
        <taxon>Hexapoda</taxon>
        <taxon>Collembola</taxon>
        <taxon>Entomobryomorpha</taxon>
        <taxon>Entomobryoidea</taxon>
        <taxon>Orchesellidae</taxon>
        <taxon>Orchesellinae</taxon>
        <taxon>Orchesella</taxon>
    </lineage>
</organism>
<reference evidence="2 3" key="1">
    <citation type="submission" date="2024-08" db="EMBL/GenBank/DDBJ databases">
        <authorList>
            <person name="Cucini C."/>
            <person name="Frati F."/>
        </authorList>
    </citation>
    <scope>NUCLEOTIDE SEQUENCE [LARGE SCALE GENOMIC DNA]</scope>
</reference>
<dbReference type="CDD" id="cd00170">
    <property type="entry name" value="SEC14"/>
    <property type="match status" value="1"/>
</dbReference>
<dbReference type="Proteomes" id="UP001642540">
    <property type="component" value="Unassembled WGS sequence"/>
</dbReference>
<dbReference type="SUPFAM" id="SSF52087">
    <property type="entry name" value="CRAL/TRIO domain"/>
    <property type="match status" value="1"/>
</dbReference>
<dbReference type="InterPro" id="IPR036865">
    <property type="entry name" value="CRAL-TRIO_dom_sf"/>
</dbReference>
<evidence type="ECO:0000313" key="3">
    <source>
        <dbReference type="Proteomes" id="UP001642540"/>
    </source>
</evidence>
<dbReference type="SUPFAM" id="SSF46938">
    <property type="entry name" value="CRAL/TRIO N-terminal domain"/>
    <property type="match status" value="1"/>
</dbReference>
<dbReference type="PROSITE" id="PS50191">
    <property type="entry name" value="CRAL_TRIO"/>
    <property type="match status" value="1"/>
</dbReference>
<evidence type="ECO:0000259" key="1">
    <source>
        <dbReference type="PROSITE" id="PS50191"/>
    </source>
</evidence>
<dbReference type="InterPro" id="IPR036273">
    <property type="entry name" value="CRAL/TRIO_N_dom_sf"/>
</dbReference>
<dbReference type="Gene3D" id="1.10.8.20">
    <property type="entry name" value="N-terminal domain of phosphatidylinositol transfer protein sec14p"/>
    <property type="match status" value="1"/>
</dbReference>
<proteinExistence type="predicted"/>
<dbReference type="InterPro" id="IPR001251">
    <property type="entry name" value="CRAL-TRIO_dom"/>
</dbReference>
<dbReference type="EMBL" id="CAXLJM020000030">
    <property type="protein sequence ID" value="CAL8097777.1"/>
    <property type="molecule type" value="Genomic_DNA"/>
</dbReference>
<protein>
    <recommendedName>
        <fullName evidence="1">CRAL-TRIO domain-containing protein</fullName>
    </recommendedName>
</protein>
<dbReference type="PANTHER" id="PTHR10174">
    <property type="entry name" value="ALPHA-TOCOPHEROL TRANSFER PROTEIN-RELATED"/>
    <property type="match status" value="1"/>
</dbReference>
<accession>A0ABP1QC26</accession>
<sequence length="262" mass="29887">MVFSPTAEEHKKLQQLKTALQEHLLTNRSTNPKIRDELKKIAVNPDFLFKYLRGRKLNVNRALENILYYAEVKWVIYPEYFSPQVPDYVRYAIECKLLSMLSKKDELGRTYIYVDSTKYDDSQISAEKCANGFRYIVENLMDSPDFLDNGLIVLLSGKGIQMKHCKNASNEAKFYMKFWRGFPGKLKAFIYFDAPFVARALSSIVKPLITSKVVDRAYTSSGMGDLHKRVSLDILPASLGGKLGEEEAILPTDKLMALAYGK</sequence>